<dbReference type="Gene3D" id="3.40.50.12780">
    <property type="entry name" value="N-terminal domain of ligase-like"/>
    <property type="match status" value="2"/>
</dbReference>
<dbReference type="EMBL" id="JAOB01000047">
    <property type="protein sequence ID" value="EUA33509.1"/>
    <property type="molecule type" value="Genomic_DNA"/>
</dbReference>
<reference evidence="2" key="1">
    <citation type="submission" date="2014-01" db="EMBL/GenBank/DDBJ databases">
        <authorList>
            <person name="Brown-Elliot B."/>
            <person name="Wallace R."/>
            <person name="Lenaerts A."/>
            <person name="Ordway D."/>
            <person name="DeGroote M.A."/>
            <person name="Parker T."/>
            <person name="Sizemore C."/>
            <person name="Tallon L.J."/>
            <person name="Sadzewicz L.K."/>
            <person name="Sengamalay N."/>
            <person name="Fraser C.M."/>
            <person name="Hine E."/>
            <person name="Shefchek K.A."/>
            <person name="Das S.P."/>
            <person name="Tettelin H."/>
        </authorList>
    </citation>
    <scope>NUCLEOTIDE SEQUENCE [LARGE SCALE GENOMIC DNA]</scope>
    <source>
        <strain evidence="2">4042</strain>
    </source>
</reference>
<dbReference type="GO" id="GO:0044550">
    <property type="term" value="P:secondary metabolite biosynthetic process"/>
    <property type="evidence" value="ECO:0007669"/>
    <property type="project" value="TreeGrafter"/>
</dbReference>
<protein>
    <submittedName>
        <fullName evidence="2">AMP-binding enzyme family protein</fullName>
    </submittedName>
</protein>
<name>X8APG3_MYCXE</name>
<dbReference type="InterPro" id="IPR042099">
    <property type="entry name" value="ANL_N_sf"/>
</dbReference>
<feature type="compositionally biased region" description="Basic residues" evidence="1">
    <location>
        <begin position="166"/>
        <end position="184"/>
    </location>
</feature>
<sequence>MPGHQLGLRVEYDTDVFDADGIEVLIERFARLLIAMTSDPARRLSAVDLLDEPEHARLDGWGNRVVLTEASVTGESVPALFAAQVERSPEAVALTCDGRSMTYRELDEAANRWRTCWALMAPARQVRRAADGAFSPGRDRNLGGAEDRGGVSAHRPGASAGADRFHARRRRADRRDHHRRTGRSVRRVRAACHRCRRPRRRVSAQHTTTGAGPGRYRPHHLHVGHHGHPKGVAVTHRNVVRLFDSRQVGLELAPGQVWTQCHSLAFDYSVWEIWVRCCTAGGWWWCRTR</sequence>
<comment type="caution">
    <text evidence="2">The sequence shown here is derived from an EMBL/GenBank/DDBJ whole genome shotgun (WGS) entry which is preliminary data.</text>
</comment>
<feature type="region of interest" description="Disordered" evidence="1">
    <location>
        <begin position="131"/>
        <end position="184"/>
    </location>
</feature>
<organism evidence="2">
    <name type="scientific">Mycobacterium xenopi 4042</name>
    <dbReference type="NCBI Taxonomy" id="1299334"/>
    <lineage>
        <taxon>Bacteria</taxon>
        <taxon>Bacillati</taxon>
        <taxon>Actinomycetota</taxon>
        <taxon>Actinomycetes</taxon>
        <taxon>Mycobacteriales</taxon>
        <taxon>Mycobacteriaceae</taxon>
        <taxon>Mycobacterium</taxon>
    </lineage>
</organism>
<feature type="compositionally biased region" description="Basic and acidic residues" evidence="1">
    <location>
        <begin position="137"/>
        <end position="149"/>
    </location>
</feature>
<dbReference type="Gene3D" id="3.30.559.30">
    <property type="entry name" value="Nonribosomal peptide synthetase, condensation domain"/>
    <property type="match status" value="1"/>
</dbReference>
<gene>
    <name evidence="2" type="ORF">I553_7921</name>
</gene>
<evidence type="ECO:0000256" key="1">
    <source>
        <dbReference type="SAM" id="MobiDB-lite"/>
    </source>
</evidence>
<proteinExistence type="predicted"/>
<dbReference type="SUPFAM" id="SSF56801">
    <property type="entry name" value="Acetyl-CoA synthetase-like"/>
    <property type="match status" value="2"/>
</dbReference>
<dbReference type="GO" id="GO:0043041">
    <property type="term" value="P:amino acid activation for nonribosomal peptide biosynthetic process"/>
    <property type="evidence" value="ECO:0007669"/>
    <property type="project" value="TreeGrafter"/>
</dbReference>
<dbReference type="GO" id="GO:0031177">
    <property type="term" value="F:phosphopantetheine binding"/>
    <property type="evidence" value="ECO:0007669"/>
    <property type="project" value="TreeGrafter"/>
</dbReference>
<dbReference type="AlphaFoldDB" id="X8APG3"/>
<dbReference type="SUPFAM" id="SSF52777">
    <property type="entry name" value="CoA-dependent acyltransferases"/>
    <property type="match status" value="1"/>
</dbReference>
<evidence type="ECO:0000313" key="2">
    <source>
        <dbReference type="EMBL" id="EUA33509.1"/>
    </source>
</evidence>
<dbReference type="PANTHER" id="PTHR45527">
    <property type="entry name" value="NONRIBOSOMAL PEPTIDE SYNTHETASE"/>
    <property type="match status" value="1"/>
</dbReference>
<dbReference type="PANTHER" id="PTHR45527:SF1">
    <property type="entry name" value="FATTY ACID SYNTHASE"/>
    <property type="match status" value="1"/>
</dbReference>
<dbReference type="GO" id="GO:0005829">
    <property type="term" value="C:cytosol"/>
    <property type="evidence" value="ECO:0007669"/>
    <property type="project" value="TreeGrafter"/>
</dbReference>
<accession>X8APG3</accession>
<dbReference type="PATRIC" id="fig|1299334.3.peg.5296"/>